<evidence type="ECO:0000256" key="1">
    <source>
        <dbReference type="ARBA" id="ARBA00004123"/>
    </source>
</evidence>
<reference evidence="3 4" key="1">
    <citation type="submission" date="2013-11" db="EMBL/GenBank/DDBJ databases">
        <title>Genome sequencing of Stegodyphus mimosarum.</title>
        <authorList>
            <person name="Bechsgaard J."/>
        </authorList>
    </citation>
    <scope>NUCLEOTIDE SEQUENCE [LARGE SCALE GENOMIC DNA]</scope>
</reference>
<name>A0A087T691_STEMI</name>
<feature type="domain" description="Transposase Tc1-like" evidence="2">
    <location>
        <begin position="69"/>
        <end position="136"/>
    </location>
</feature>
<dbReference type="Pfam" id="PF01498">
    <property type="entry name" value="HTH_Tnp_Tc3_2"/>
    <property type="match status" value="1"/>
</dbReference>
<gene>
    <name evidence="3" type="ORF">X975_22657</name>
</gene>
<protein>
    <recommendedName>
        <fullName evidence="2">Transposase Tc1-like domain-containing protein</fullName>
    </recommendedName>
</protein>
<feature type="non-terminal residue" evidence="3">
    <location>
        <position position="136"/>
    </location>
</feature>
<dbReference type="GO" id="GO:0003677">
    <property type="term" value="F:DNA binding"/>
    <property type="evidence" value="ECO:0007669"/>
    <property type="project" value="InterPro"/>
</dbReference>
<accession>A0A087T691</accession>
<dbReference type="InterPro" id="IPR009057">
    <property type="entry name" value="Homeodomain-like_sf"/>
</dbReference>
<evidence type="ECO:0000313" key="3">
    <source>
        <dbReference type="EMBL" id="KFM60630.1"/>
    </source>
</evidence>
<evidence type="ECO:0000259" key="2">
    <source>
        <dbReference type="Pfam" id="PF01498"/>
    </source>
</evidence>
<comment type="subcellular location">
    <subcellularLocation>
        <location evidence="1">Nucleus</location>
    </subcellularLocation>
</comment>
<dbReference type="Proteomes" id="UP000054359">
    <property type="component" value="Unassembled WGS sequence"/>
</dbReference>
<dbReference type="OrthoDB" id="9996331at2759"/>
<dbReference type="AlphaFoldDB" id="A0A087T691"/>
<proteinExistence type="predicted"/>
<dbReference type="InterPro" id="IPR002492">
    <property type="entry name" value="Transposase_Tc1-like"/>
</dbReference>
<dbReference type="GO" id="GO:0006313">
    <property type="term" value="P:DNA transposition"/>
    <property type="evidence" value="ECO:0007669"/>
    <property type="project" value="InterPro"/>
</dbReference>
<sequence>MTSRHHLPAELRWRAIGRLETQQSQTEVARWLNVTPSVVHRLWRQFQTTHSSSRRFSQGRPTAMMSADDRYLTLCARKNRTTAPTLLRSSLAAATGRLVSTSIVRRRLQEGGLYAMRPAIYMRLLSRHRRDRLQWA</sequence>
<dbReference type="GO" id="GO:0015074">
    <property type="term" value="P:DNA integration"/>
    <property type="evidence" value="ECO:0007669"/>
    <property type="project" value="InterPro"/>
</dbReference>
<dbReference type="SUPFAM" id="SSF46689">
    <property type="entry name" value="Homeodomain-like"/>
    <property type="match status" value="1"/>
</dbReference>
<dbReference type="GO" id="GO:0005634">
    <property type="term" value="C:nucleus"/>
    <property type="evidence" value="ECO:0007669"/>
    <property type="project" value="UniProtKB-SubCell"/>
</dbReference>
<evidence type="ECO:0000313" key="4">
    <source>
        <dbReference type="Proteomes" id="UP000054359"/>
    </source>
</evidence>
<keyword evidence="4" id="KW-1185">Reference proteome</keyword>
<dbReference type="EMBL" id="KK113634">
    <property type="protein sequence ID" value="KFM60630.1"/>
    <property type="molecule type" value="Genomic_DNA"/>
</dbReference>
<organism evidence="3 4">
    <name type="scientific">Stegodyphus mimosarum</name>
    <name type="common">African social velvet spider</name>
    <dbReference type="NCBI Taxonomy" id="407821"/>
    <lineage>
        <taxon>Eukaryota</taxon>
        <taxon>Metazoa</taxon>
        <taxon>Ecdysozoa</taxon>
        <taxon>Arthropoda</taxon>
        <taxon>Chelicerata</taxon>
        <taxon>Arachnida</taxon>
        <taxon>Araneae</taxon>
        <taxon>Araneomorphae</taxon>
        <taxon>Entelegynae</taxon>
        <taxon>Eresoidea</taxon>
        <taxon>Eresidae</taxon>
        <taxon>Stegodyphus</taxon>
    </lineage>
</organism>